<reference evidence="2 3" key="1">
    <citation type="journal article" date="2024" name="bioRxiv">
        <title>A reference genome for Trichogramma kaykai: A tiny desert-dwelling parasitoid wasp with competing sex-ratio distorters.</title>
        <authorList>
            <person name="Culotta J."/>
            <person name="Lindsey A.R."/>
        </authorList>
    </citation>
    <scope>NUCLEOTIDE SEQUENCE [LARGE SCALE GENOMIC DNA]</scope>
    <source>
        <strain evidence="2 3">KSX58</strain>
    </source>
</reference>
<evidence type="ECO:0000259" key="1">
    <source>
        <dbReference type="Pfam" id="PF20209"/>
    </source>
</evidence>
<evidence type="ECO:0000313" key="3">
    <source>
        <dbReference type="Proteomes" id="UP001627154"/>
    </source>
</evidence>
<dbReference type="EMBL" id="JBJJXI010000114">
    <property type="protein sequence ID" value="KAL3390852.1"/>
    <property type="molecule type" value="Genomic_DNA"/>
</dbReference>
<accession>A0ABD2WEE1</accession>
<name>A0ABD2WEE1_9HYME</name>
<dbReference type="Proteomes" id="UP001627154">
    <property type="component" value="Unassembled WGS sequence"/>
</dbReference>
<dbReference type="Pfam" id="PF20209">
    <property type="entry name" value="DUF6570"/>
    <property type="match status" value="1"/>
</dbReference>
<evidence type="ECO:0000313" key="2">
    <source>
        <dbReference type="EMBL" id="KAL3390852.1"/>
    </source>
</evidence>
<dbReference type="InterPro" id="IPR046700">
    <property type="entry name" value="DUF6570"/>
</dbReference>
<proteinExistence type="predicted"/>
<protein>
    <recommendedName>
        <fullName evidence="1">DUF6570 domain-containing protein</fullName>
    </recommendedName>
</protein>
<gene>
    <name evidence="2" type="ORF">TKK_014319</name>
</gene>
<sequence length="274" mass="32329">MAETENLKFPSVLDYVKNLSSIEERMVSPYNPFMQIKALQPYAINSQLSLKGSVVNINTDINEMVQVLPRKFDDLSVIQIKLKRHIEHISDYMYETIKPSKVCKALKYLRDTPLYLEHKIHIDNNFFNNYEYDNEDLDFVVDEEDLRNIENTYNLNSLKELNNLKSSHNNIIDTYKLNDDVLLYDNNDYSNNSIQPIILAPGQDKQPLPWHKVSNIDKLCFPKIFGGHHIDKLNKLTYAERILSEVRRRDRRSCEPTRLLFMAKQNWKNQFTLI</sequence>
<keyword evidence="3" id="KW-1185">Reference proteome</keyword>
<comment type="caution">
    <text evidence="2">The sequence shown here is derived from an EMBL/GenBank/DDBJ whole genome shotgun (WGS) entry which is preliminary data.</text>
</comment>
<feature type="domain" description="DUF6570" evidence="1">
    <location>
        <begin position="6"/>
        <end position="124"/>
    </location>
</feature>
<dbReference type="AlphaFoldDB" id="A0ABD2WEE1"/>
<organism evidence="2 3">
    <name type="scientific">Trichogramma kaykai</name>
    <dbReference type="NCBI Taxonomy" id="54128"/>
    <lineage>
        <taxon>Eukaryota</taxon>
        <taxon>Metazoa</taxon>
        <taxon>Ecdysozoa</taxon>
        <taxon>Arthropoda</taxon>
        <taxon>Hexapoda</taxon>
        <taxon>Insecta</taxon>
        <taxon>Pterygota</taxon>
        <taxon>Neoptera</taxon>
        <taxon>Endopterygota</taxon>
        <taxon>Hymenoptera</taxon>
        <taxon>Apocrita</taxon>
        <taxon>Proctotrupomorpha</taxon>
        <taxon>Chalcidoidea</taxon>
        <taxon>Trichogrammatidae</taxon>
        <taxon>Trichogramma</taxon>
    </lineage>
</organism>